<feature type="transmembrane region" description="Helical" evidence="7">
    <location>
        <begin position="300"/>
        <end position="318"/>
    </location>
</feature>
<comment type="caution">
    <text evidence="9">The sequence shown here is derived from an EMBL/GenBank/DDBJ whole genome shotgun (WGS) entry which is preliminary data.</text>
</comment>
<evidence type="ECO:0000313" key="9">
    <source>
        <dbReference type="EMBL" id="KYK58094.1"/>
    </source>
</evidence>
<evidence type="ECO:0000256" key="3">
    <source>
        <dbReference type="ARBA" id="ARBA00022448"/>
    </source>
</evidence>
<feature type="transmembrane region" description="Helical" evidence="7">
    <location>
        <begin position="268"/>
        <end position="288"/>
    </location>
</feature>
<evidence type="ECO:0000256" key="6">
    <source>
        <dbReference type="ARBA" id="ARBA00023136"/>
    </source>
</evidence>
<evidence type="ECO:0000256" key="7">
    <source>
        <dbReference type="RuleBase" id="RU365065"/>
    </source>
</evidence>
<accession>A0A151GLV4</accession>
<feature type="transmembrane region" description="Helical" evidence="7">
    <location>
        <begin position="105"/>
        <end position="124"/>
    </location>
</feature>
<evidence type="ECO:0000256" key="5">
    <source>
        <dbReference type="ARBA" id="ARBA00022989"/>
    </source>
</evidence>
<dbReference type="RefSeq" id="XP_040657446.1">
    <property type="nucleotide sequence ID" value="XM_040802413.1"/>
</dbReference>
<dbReference type="PANTHER" id="PTHR11660:SF57">
    <property type="entry name" value="SOLUTE CARRIER FAMILY 40 MEMBER"/>
    <property type="match status" value="1"/>
</dbReference>
<keyword evidence="5 7" id="KW-1133">Transmembrane helix</keyword>
<dbReference type="InterPro" id="IPR009716">
    <property type="entry name" value="Ferroportin-1"/>
</dbReference>
<dbReference type="GO" id="GO:0005381">
    <property type="term" value="F:iron ion transmembrane transporter activity"/>
    <property type="evidence" value="ECO:0007669"/>
    <property type="project" value="UniProtKB-UniRule"/>
</dbReference>
<dbReference type="InParanoid" id="A0A151GLV4"/>
<name>A0A151GLV4_DRECN</name>
<dbReference type="SUPFAM" id="SSF103473">
    <property type="entry name" value="MFS general substrate transporter"/>
    <property type="match status" value="1"/>
</dbReference>
<evidence type="ECO:0000256" key="8">
    <source>
        <dbReference type="SAM" id="MobiDB-lite"/>
    </source>
</evidence>
<dbReference type="GO" id="GO:0016020">
    <property type="term" value="C:membrane"/>
    <property type="evidence" value="ECO:0007669"/>
    <property type="project" value="UniProtKB-SubCell"/>
</dbReference>
<dbReference type="PANTHER" id="PTHR11660">
    <property type="entry name" value="SOLUTE CARRIER FAMILY 40 MEMBER"/>
    <property type="match status" value="1"/>
</dbReference>
<evidence type="ECO:0000313" key="10">
    <source>
        <dbReference type="Proteomes" id="UP000076580"/>
    </source>
</evidence>
<reference evidence="9 10" key="1">
    <citation type="journal article" date="2016" name="Sci. Rep.">
        <title>Insights into Adaptations to a Near-Obligate Nematode Endoparasitic Lifestyle from the Finished Genome of Drechmeria coniospora.</title>
        <authorList>
            <person name="Zhang L."/>
            <person name="Zhou Z."/>
            <person name="Guo Q."/>
            <person name="Fokkens L."/>
            <person name="Miskei M."/>
            <person name="Pocsi I."/>
            <person name="Zhang W."/>
            <person name="Chen M."/>
            <person name="Wang L."/>
            <person name="Sun Y."/>
            <person name="Donzelli B.G."/>
            <person name="Gibson D.M."/>
            <person name="Nelson D.R."/>
            <person name="Luo J.G."/>
            <person name="Rep M."/>
            <person name="Liu H."/>
            <person name="Yang S."/>
            <person name="Wang J."/>
            <person name="Krasnoff S.B."/>
            <person name="Xu Y."/>
            <person name="Molnar I."/>
            <person name="Lin M."/>
        </authorList>
    </citation>
    <scope>NUCLEOTIDE SEQUENCE [LARGE SCALE GENOMIC DNA]</scope>
    <source>
        <strain evidence="9 10">ARSEF 6962</strain>
    </source>
</reference>
<sequence length="428" mass="46782">MAFHDAANDESASLLGDAARGNHGHSLAEPPVRRARPLFISHLLSTWNSRVFEFGAVLYLAVIFPDTLLPMSVYALTRGLAVILFSSAVGHYVDVGNRLRVVRVSIVYQRLAVAVSCALFYLLSRGQPLRPGTRTGVLGLITALACVEKLCSVMNMVAVERDWVVVLAGKDFEALQSLNAQMRRIDLLCKLLGPLFIATMHAFSIEFAILVNFFMNAASVPVEYFAIARLYRDVPELQETKLGAGDGREHSNSRLLPTRQTGSGPDRVWRYACALTALTISDFSFYMAHLAFLPSFACAMLYLTVLSFSGQMITYLLSAGYSSMHISVARSLSVIIEVLATWVAPWLMSLIGPVRAGLWLSSWQLVMLSGGIAVFFFYENNPLVSASGLVVGTILSRLGLRGFDLCMQLIIQEVRAVVQSASVSGMAP</sequence>
<keyword evidence="7" id="KW-0406">Ion transport</keyword>
<organism evidence="9 10">
    <name type="scientific">Drechmeria coniospora</name>
    <name type="common">Nematophagous fungus</name>
    <name type="synonym">Meria coniospora</name>
    <dbReference type="NCBI Taxonomy" id="98403"/>
    <lineage>
        <taxon>Eukaryota</taxon>
        <taxon>Fungi</taxon>
        <taxon>Dikarya</taxon>
        <taxon>Ascomycota</taxon>
        <taxon>Pezizomycotina</taxon>
        <taxon>Sordariomycetes</taxon>
        <taxon>Hypocreomycetidae</taxon>
        <taxon>Hypocreales</taxon>
        <taxon>Ophiocordycipitaceae</taxon>
        <taxon>Drechmeria</taxon>
    </lineage>
</organism>
<protein>
    <recommendedName>
        <fullName evidence="7">Solute carrier family 40 member</fullName>
    </recommendedName>
</protein>
<keyword evidence="6 7" id="KW-0472">Membrane</keyword>
<dbReference type="Pfam" id="PF06963">
    <property type="entry name" value="FPN1"/>
    <property type="match status" value="1"/>
</dbReference>
<evidence type="ECO:0000256" key="4">
    <source>
        <dbReference type="ARBA" id="ARBA00022692"/>
    </source>
</evidence>
<proteinExistence type="inferred from homology"/>
<keyword evidence="10" id="KW-1185">Reference proteome</keyword>
<feature type="transmembrane region" description="Helical" evidence="7">
    <location>
        <begin position="51"/>
        <end position="69"/>
    </location>
</feature>
<feature type="transmembrane region" description="Helical" evidence="7">
    <location>
        <begin position="356"/>
        <end position="377"/>
    </location>
</feature>
<dbReference type="InterPro" id="IPR036259">
    <property type="entry name" value="MFS_trans_sf"/>
</dbReference>
<keyword evidence="3 7" id="KW-0813">Transport</keyword>
<comment type="caution">
    <text evidence="7">Lacks conserved residue(s) required for the propagation of feature annotation.</text>
</comment>
<comment type="function">
    <text evidence="7">May be involved in iron transport and iron homeostasis.</text>
</comment>
<feature type="transmembrane region" description="Helical" evidence="7">
    <location>
        <begin position="324"/>
        <end position="344"/>
    </location>
</feature>
<keyword evidence="4 7" id="KW-0812">Transmembrane</keyword>
<dbReference type="AlphaFoldDB" id="A0A151GLV4"/>
<evidence type="ECO:0000256" key="2">
    <source>
        <dbReference type="ARBA" id="ARBA00006279"/>
    </source>
</evidence>
<dbReference type="Proteomes" id="UP000076580">
    <property type="component" value="Chromosome 02"/>
</dbReference>
<comment type="similarity">
    <text evidence="2 7">Belongs to the ferroportin (FP) (TC 2.A.100) family. SLC40A subfamily.</text>
</comment>
<feature type="region of interest" description="Disordered" evidence="8">
    <location>
        <begin position="242"/>
        <end position="261"/>
    </location>
</feature>
<feature type="transmembrane region" description="Helical" evidence="7">
    <location>
        <begin position="191"/>
        <end position="215"/>
    </location>
</feature>
<dbReference type="EMBL" id="LAYC01000002">
    <property type="protein sequence ID" value="KYK58094.1"/>
    <property type="molecule type" value="Genomic_DNA"/>
</dbReference>
<comment type="subcellular location">
    <subcellularLocation>
        <location evidence="1 7">Membrane</location>
        <topology evidence="1 7">Multi-pass membrane protein</topology>
    </subcellularLocation>
</comment>
<evidence type="ECO:0000256" key="1">
    <source>
        <dbReference type="ARBA" id="ARBA00004141"/>
    </source>
</evidence>
<dbReference type="GeneID" id="63717750"/>
<gene>
    <name evidence="9" type="ORF">DCS_05107</name>
</gene>
<dbReference type="STRING" id="98403.A0A151GLV4"/>